<accession>A0AAP9Y400</accession>
<feature type="chain" id="PRO_5042921273" evidence="1">
    <location>
        <begin position="29"/>
        <end position="142"/>
    </location>
</feature>
<dbReference type="RefSeq" id="WP_015875840.1">
    <property type="nucleotide sequence ID" value="NZ_CP021074.1"/>
</dbReference>
<dbReference type="EMBL" id="CP099587">
    <property type="protein sequence ID" value="USS47590.1"/>
    <property type="molecule type" value="Genomic_DNA"/>
</dbReference>
<dbReference type="Proteomes" id="UP000594892">
    <property type="component" value="Chromosome 2"/>
</dbReference>
<evidence type="ECO:0000313" key="5">
    <source>
        <dbReference type="Proteomes" id="UP001056386"/>
    </source>
</evidence>
<evidence type="ECO:0000313" key="2">
    <source>
        <dbReference type="EMBL" id="QPQ93419.1"/>
    </source>
</evidence>
<dbReference type="AlphaFoldDB" id="A0AAP9Y400"/>
<sequence length="142" mass="14669">MIQQAVRLASAGVALAASAALLSPVAHAAGPAVKKVKLLELYSRYAHDGQSVTGLPEYGDGKRILFTAVVVEQSQGLVGNTLLVAADPSQPDEPLARLTGYDEKEARKMAALPAGAKFSAICALALTSGSDFLALHDCVVKP</sequence>
<keyword evidence="5" id="KW-1185">Reference proteome</keyword>
<dbReference type="GeneID" id="45698103"/>
<reference evidence="3" key="2">
    <citation type="submission" date="2022-06" db="EMBL/GenBank/DDBJ databases">
        <title>Draft genome sequence of Burkholderia glumae strain GR20004 isolated from rice panicle showing bacterial panicle blight.</title>
        <authorList>
            <person name="Choi S.Y."/>
            <person name="Lee Y.H."/>
        </authorList>
    </citation>
    <scope>NUCLEOTIDE SEQUENCE</scope>
    <source>
        <strain evidence="3">GR20004</strain>
    </source>
</reference>
<gene>
    <name evidence="2" type="ORF">I6H06_14295</name>
    <name evidence="3" type="ORF">NFI99_22505</name>
</gene>
<evidence type="ECO:0000256" key="1">
    <source>
        <dbReference type="SAM" id="SignalP"/>
    </source>
</evidence>
<name>A0AAP9Y400_BURGL</name>
<proteinExistence type="predicted"/>
<evidence type="ECO:0000313" key="3">
    <source>
        <dbReference type="EMBL" id="USS47590.1"/>
    </source>
</evidence>
<dbReference type="Proteomes" id="UP001056386">
    <property type="component" value="Chromosome 1"/>
</dbReference>
<evidence type="ECO:0000313" key="4">
    <source>
        <dbReference type="Proteomes" id="UP000594892"/>
    </source>
</evidence>
<organism evidence="2 4">
    <name type="scientific">Burkholderia glumae</name>
    <name type="common">Pseudomonas glumae</name>
    <dbReference type="NCBI Taxonomy" id="337"/>
    <lineage>
        <taxon>Bacteria</taxon>
        <taxon>Pseudomonadati</taxon>
        <taxon>Pseudomonadota</taxon>
        <taxon>Betaproteobacteria</taxon>
        <taxon>Burkholderiales</taxon>
        <taxon>Burkholderiaceae</taxon>
        <taxon>Burkholderia</taxon>
    </lineage>
</organism>
<feature type="signal peptide" evidence="1">
    <location>
        <begin position="1"/>
        <end position="28"/>
    </location>
</feature>
<reference evidence="2 4" key="1">
    <citation type="submission" date="2020-12" db="EMBL/GenBank/DDBJ databases">
        <title>FDA dAtabase for Regulatory Grade micrObial Sequences (FDA-ARGOS): Supporting development and validation of Infectious Disease Dx tests.</title>
        <authorList>
            <person name="Minogue T."/>
            <person name="Wolcott M."/>
            <person name="Wasieloski L."/>
            <person name="Aguilar W."/>
            <person name="Moore D."/>
            <person name="Jaissle J."/>
            <person name="Tallon L."/>
            <person name="Sadzewicz L."/>
            <person name="Zhao X."/>
            <person name="Boylan J."/>
            <person name="Ott S."/>
            <person name="Bowen H."/>
            <person name="Vavikolanu K."/>
            <person name="Mehta A."/>
            <person name="Aluvathingal J."/>
            <person name="Nadendla S."/>
            <person name="Yan Y."/>
            <person name="Sichtig H."/>
        </authorList>
    </citation>
    <scope>NUCLEOTIDE SEQUENCE [LARGE SCALE GENOMIC DNA]</scope>
    <source>
        <strain evidence="2 4">FDAARGOS_949</strain>
    </source>
</reference>
<keyword evidence="1" id="KW-0732">Signal</keyword>
<protein>
    <submittedName>
        <fullName evidence="2">Uncharacterized protein</fullName>
    </submittedName>
</protein>
<dbReference type="EMBL" id="CP065601">
    <property type="protein sequence ID" value="QPQ93419.1"/>
    <property type="molecule type" value="Genomic_DNA"/>
</dbReference>